<evidence type="ECO:0000313" key="3">
    <source>
        <dbReference type="Proteomes" id="UP000825935"/>
    </source>
</evidence>
<organism evidence="2 3">
    <name type="scientific">Ceratopteris richardii</name>
    <name type="common">Triangle waterfern</name>
    <dbReference type="NCBI Taxonomy" id="49495"/>
    <lineage>
        <taxon>Eukaryota</taxon>
        <taxon>Viridiplantae</taxon>
        <taxon>Streptophyta</taxon>
        <taxon>Embryophyta</taxon>
        <taxon>Tracheophyta</taxon>
        <taxon>Polypodiopsida</taxon>
        <taxon>Polypodiidae</taxon>
        <taxon>Polypodiales</taxon>
        <taxon>Pteridineae</taxon>
        <taxon>Pteridaceae</taxon>
        <taxon>Parkerioideae</taxon>
        <taxon>Ceratopteris</taxon>
    </lineage>
</organism>
<sequence>MDETRSAARYDDQEFRNRLRHAKEVALKAAFLHPVLNILDLVWRANAALLLTRGIEFTVATLRRAASFESTHTQWDFYLVTGVLIAHTLRLRPVQTWKKILSDADEENAYSRALPHFCHRHLSLFANITTFISLILRVYHIDYRRAHPFSGRDPLDLMSSLFILYILEITLFCIHLLYLILMYFGDLCHMKKNVIHEDYIVSLYLTEIFKEAGASGRIKAKEMDLTELGFRTIAASMRRGNNPLAVRQYSERLIDYIYNQPGCIRRVCEYLKSEKLWLRAAAGSLPGFWATQRKITLQTELFWRLREVMHGGDKDAECAIRSAQFLAAHWIDNRVDLKQEYPFLVDDPDAGTNIVDTLVNIVSQRTRPTLSFQVKALAACCRHHLVLEYFYHKLDLELVHERGHSERPIAKGEVGKMLHELVISATVHTLGGDRTCSANETAEPEGRNDYSQENVSKQLILRSRLGHLCMKLCEIIDPSNRNICFITKIHASEALVRLLLHGRSPIDDDRRRVFEDMVNGIMAPETRDSQKIELQDVKAMERVRQLLSLDEFSGWNQFQVSGIDDDRGTFVEKLPQAFVKRKVEDARRDSVSH</sequence>
<gene>
    <name evidence="2" type="ORF">KP509_16G015000</name>
</gene>
<dbReference type="Proteomes" id="UP000825935">
    <property type="component" value="Chromosome 16"/>
</dbReference>
<comment type="caution">
    <text evidence="2">The sequence shown here is derived from an EMBL/GenBank/DDBJ whole genome shotgun (WGS) entry which is preliminary data.</text>
</comment>
<protein>
    <submittedName>
        <fullName evidence="2">Uncharacterized protein</fullName>
    </submittedName>
</protein>
<reference evidence="2" key="1">
    <citation type="submission" date="2021-08" db="EMBL/GenBank/DDBJ databases">
        <title>WGS assembly of Ceratopteris richardii.</title>
        <authorList>
            <person name="Marchant D.B."/>
            <person name="Chen G."/>
            <person name="Jenkins J."/>
            <person name="Shu S."/>
            <person name="Leebens-Mack J."/>
            <person name="Grimwood J."/>
            <person name="Schmutz J."/>
            <person name="Soltis P."/>
            <person name="Soltis D."/>
            <person name="Chen Z.-H."/>
        </authorList>
    </citation>
    <scope>NUCLEOTIDE SEQUENCE</scope>
    <source>
        <strain evidence="2">Whitten #5841</strain>
        <tissue evidence="2">Leaf</tissue>
    </source>
</reference>
<keyword evidence="1" id="KW-0812">Transmembrane</keyword>
<keyword evidence="1" id="KW-1133">Transmembrane helix</keyword>
<feature type="transmembrane region" description="Helical" evidence="1">
    <location>
        <begin position="161"/>
        <end position="184"/>
    </location>
</feature>
<evidence type="ECO:0000256" key="1">
    <source>
        <dbReference type="SAM" id="Phobius"/>
    </source>
</evidence>
<name>A0A8T2SWW7_CERRI</name>
<proteinExistence type="predicted"/>
<dbReference type="EMBL" id="CM035421">
    <property type="protein sequence ID" value="KAH7387291.1"/>
    <property type="molecule type" value="Genomic_DNA"/>
</dbReference>
<keyword evidence="3" id="KW-1185">Reference proteome</keyword>
<feature type="transmembrane region" description="Helical" evidence="1">
    <location>
        <begin position="122"/>
        <end position="141"/>
    </location>
</feature>
<keyword evidence="1" id="KW-0472">Membrane</keyword>
<dbReference type="AlphaFoldDB" id="A0A8T2SWW7"/>
<accession>A0A8T2SWW7</accession>
<evidence type="ECO:0000313" key="2">
    <source>
        <dbReference type="EMBL" id="KAH7387291.1"/>
    </source>
</evidence>